<keyword evidence="6" id="KW-0150">Chloroplast</keyword>
<evidence type="ECO:0000256" key="11">
    <source>
        <dbReference type="ARBA" id="ARBA00022857"/>
    </source>
</evidence>
<dbReference type="Gene3D" id="1.10.1040.10">
    <property type="entry name" value="N-(1-d-carboxylethyl)-l-norvaline Dehydrogenase, domain 2"/>
    <property type="match status" value="1"/>
</dbReference>
<keyword evidence="13 17" id="KW-0560">Oxidoreductase</keyword>
<dbReference type="GO" id="GO:0000287">
    <property type="term" value="F:magnesium ion binding"/>
    <property type="evidence" value="ECO:0007669"/>
    <property type="project" value="UniProtKB-ARBA"/>
</dbReference>
<evidence type="ECO:0000256" key="17">
    <source>
        <dbReference type="PIRNR" id="PIRNR000118"/>
    </source>
</evidence>
<comment type="caution">
    <text evidence="23">The sequence shown here is derived from an EMBL/GenBank/DDBJ whole genome shotgun (WGS) entry which is preliminary data.</text>
</comment>
<dbReference type="FunFam" id="1.10.1040.10:FF:000015">
    <property type="entry name" value="Ketol-acid reductoisomerase"/>
    <property type="match status" value="1"/>
</dbReference>
<evidence type="ECO:0000313" key="23">
    <source>
        <dbReference type="EMBL" id="KAF6176081.1"/>
    </source>
</evidence>
<dbReference type="Proteomes" id="UP000541444">
    <property type="component" value="Unassembled WGS sequence"/>
</dbReference>
<keyword evidence="7 17" id="KW-0028">Amino-acid biosynthesis</keyword>
<dbReference type="AlphaFoldDB" id="A0A7J7P9H0"/>
<dbReference type="PANTHER" id="PTHR21371:SF1">
    <property type="entry name" value="KETOL-ACID REDUCTOISOMERASE, MITOCHONDRIAL"/>
    <property type="match status" value="1"/>
</dbReference>
<comment type="pathway">
    <text evidence="2 17">Amino-acid biosynthesis; L-valine biosynthesis; L-valine from pyruvate: step 2/4.</text>
</comment>
<dbReference type="InterPro" id="IPR016206">
    <property type="entry name" value="KetolA_reductoisomerase_plant"/>
</dbReference>
<keyword evidence="12" id="KW-0809">Transit peptide</keyword>
<dbReference type="Gene3D" id="3.40.50.720">
    <property type="entry name" value="NAD(P)-binding Rossmann-like Domain"/>
    <property type="match status" value="1"/>
</dbReference>
<dbReference type="InterPro" id="IPR013116">
    <property type="entry name" value="KARI_N"/>
</dbReference>
<dbReference type="SUPFAM" id="SSF48179">
    <property type="entry name" value="6-phosphogluconate dehydrogenase C-terminal domain-like"/>
    <property type="match status" value="1"/>
</dbReference>
<keyword evidence="10 17" id="KW-0460">Magnesium</keyword>
<feature type="domain" description="KARI N-terminal Rossmann" evidence="21">
    <location>
        <begin position="94"/>
        <end position="296"/>
    </location>
</feature>
<dbReference type="PANTHER" id="PTHR21371">
    <property type="entry name" value="KETOL-ACID REDUCTOISOMERASE, MITOCHONDRIAL"/>
    <property type="match status" value="1"/>
</dbReference>
<comment type="catalytic activity">
    <reaction evidence="15 17">
        <text>(2R,3R)-2,3-dihydroxy-3-methylpentanoate + NADP(+) = (S)-2-ethyl-2-hydroxy-3-oxobutanoate + NADPH + H(+)</text>
        <dbReference type="Rhea" id="RHEA:13493"/>
        <dbReference type="ChEBI" id="CHEBI:15378"/>
        <dbReference type="ChEBI" id="CHEBI:49256"/>
        <dbReference type="ChEBI" id="CHEBI:49258"/>
        <dbReference type="ChEBI" id="CHEBI:57783"/>
        <dbReference type="ChEBI" id="CHEBI:58349"/>
        <dbReference type="EC" id="1.1.1.86"/>
    </reaction>
</comment>
<name>A0A7J7P9H0_9MAGN</name>
<protein>
    <recommendedName>
        <fullName evidence="17">Ketol-acid reductoisomerase</fullName>
        <ecNumber evidence="17">1.1.1.86</ecNumber>
    </recommendedName>
    <alternativeName>
        <fullName evidence="17">Acetohydroxy-acid reductoisomerase</fullName>
    </alternativeName>
    <alternativeName>
        <fullName evidence="17">Alpha-keto-beta-hydroxylacyl reductoisomerase</fullName>
    </alternativeName>
</protein>
<dbReference type="GO" id="GO:0009097">
    <property type="term" value="P:isoleucine biosynthetic process"/>
    <property type="evidence" value="ECO:0007669"/>
    <property type="project" value="UniProtKB-UniRule"/>
</dbReference>
<comment type="caution">
    <text evidence="20">Lacks conserved residue(s) required for the propagation of feature annotation.</text>
</comment>
<dbReference type="EC" id="1.1.1.86" evidence="17"/>
<dbReference type="InterPro" id="IPR036291">
    <property type="entry name" value="NAD(P)-bd_dom_sf"/>
</dbReference>
<dbReference type="SUPFAM" id="SSF51735">
    <property type="entry name" value="NAD(P)-binding Rossmann-fold domains"/>
    <property type="match status" value="1"/>
</dbReference>
<dbReference type="InterPro" id="IPR013328">
    <property type="entry name" value="6PGD_dom2"/>
</dbReference>
<evidence type="ECO:0000256" key="19">
    <source>
        <dbReference type="PIRSR" id="PIRSR000118-2"/>
    </source>
</evidence>
<feature type="binding site" evidence="20">
    <location>
        <position position="478"/>
    </location>
    <ligand>
        <name>Mg(2+)</name>
        <dbReference type="ChEBI" id="CHEBI:18420"/>
        <label>2</label>
    </ligand>
</feature>
<evidence type="ECO:0000256" key="3">
    <source>
        <dbReference type="ARBA" id="ARBA00004885"/>
    </source>
</evidence>
<dbReference type="PIRSF" id="PIRSF000118">
    <property type="entry name" value="Ilv5_plant"/>
    <property type="match status" value="1"/>
</dbReference>
<evidence type="ECO:0000256" key="8">
    <source>
        <dbReference type="ARBA" id="ARBA00022640"/>
    </source>
</evidence>
<dbReference type="Pfam" id="PF01450">
    <property type="entry name" value="KARI_C"/>
    <property type="match status" value="2"/>
</dbReference>
<feature type="binding site" evidence="20">
    <location>
        <position position="482"/>
    </location>
    <ligand>
        <name>Mg(2+)</name>
        <dbReference type="ChEBI" id="CHEBI:18420"/>
        <label>2</label>
    </ligand>
</feature>
<evidence type="ECO:0000256" key="16">
    <source>
        <dbReference type="ARBA" id="ARBA00049021"/>
    </source>
</evidence>
<evidence type="ECO:0000256" key="5">
    <source>
        <dbReference type="ARBA" id="ARBA00011738"/>
    </source>
</evidence>
<dbReference type="InterPro" id="IPR000506">
    <property type="entry name" value="KARI_C"/>
</dbReference>
<dbReference type="GO" id="GO:0004455">
    <property type="term" value="F:ketol-acid reductoisomerase activity"/>
    <property type="evidence" value="ECO:0007669"/>
    <property type="project" value="UniProtKB-UniRule"/>
</dbReference>
<proteinExistence type="inferred from homology"/>
<comment type="subunit">
    <text evidence="5 17">Homodimer.</text>
</comment>
<comment type="catalytic activity">
    <reaction evidence="16 17">
        <text>(2R)-2,3-dihydroxy-3-methylbutanoate + NADP(+) = (2S)-2-acetolactate + NADPH + H(+)</text>
        <dbReference type="Rhea" id="RHEA:22068"/>
        <dbReference type="ChEBI" id="CHEBI:15378"/>
        <dbReference type="ChEBI" id="CHEBI:49072"/>
        <dbReference type="ChEBI" id="CHEBI:57783"/>
        <dbReference type="ChEBI" id="CHEBI:58349"/>
        <dbReference type="ChEBI" id="CHEBI:58476"/>
        <dbReference type="EC" id="1.1.1.86"/>
    </reaction>
</comment>
<dbReference type="UniPathway" id="UPA00049">
    <property type="reaction ID" value="UER00060"/>
</dbReference>
<evidence type="ECO:0000259" key="21">
    <source>
        <dbReference type="PROSITE" id="PS51850"/>
    </source>
</evidence>
<dbReference type="GO" id="GO:0005739">
    <property type="term" value="C:mitochondrion"/>
    <property type="evidence" value="ECO:0007669"/>
    <property type="project" value="TreeGrafter"/>
</dbReference>
<evidence type="ECO:0000256" key="14">
    <source>
        <dbReference type="ARBA" id="ARBA00023304"/>
    </source>
</evidence>
<dbReference type="EMBL" id="JACGCM010000121">
    <property type="protein sequence ID" value="KAF6176081.1"/>
    <property type="molecule type" value="Genomic_DNA"/>
</dbReference>
<dbReference type="PROSITE" id="PS51850">
    <property type="entry name" value="KARI_N"/>
    <property type="match status" value="1"/>
</dbReference>
<feature type="active site" evidence="18">
    <location>
        <position position="212"/>
    </location>
</feature>
<dbReference type="Pfam" id="PF07991">
    <property type="entry name" value="KARI_N"/>
    <property type="match status" value="1"/>
</dbReference>
<evidence type="ECO:0000256" key="9">
    <source>
        <dbReference type="ARBA" id="ARBA00022723"/>
    </source>
</evidence>
<comment type="cofactor">
    <cofactor evidence="17">
        <name>Mg(2+)</name>
        <dbReference type="ChEBI" id="CHEBI:18420"/>
    </cofactor>
    <text evidence="17">Binds 2 magnesium ions per subunit.</text>
</comment>
<sequence length="583" mass="63594">MAATTSMMMTSSSKMFPKTLTPNLGFLSSSSSNSLKPLLTRNSTSTTVVPSSIVGSTRMMVAVPAIKPTISLDFDTDVFKKEKTTLAGHDEYIVRGGRDLFHLLPEAFKGIKQIGVIGWGSQGPAQAQNLRDSLAEAKSDVVVKIGLRKGSRSFNEARAVGFTEETGTLGDIYETISGSDLVLLLISDAAQADNYEKIFSHMKPNSILGLSHGFLLGHLQSLGLDFPKNISVIAVCPKGMGPSVRRLYVQGKEINGAGINASFAVHQDVDGRATEVSLGWSVALGSPFTFVTTLEQEYKSDIFGERGILLGAVHGIVESLFRRYTENEMHEELAYKNTVECVTGIISRTISTEGMLAVYNSLSEEGKKEFQAAYSASYYPCMDILYECYEDVASGSEIRSVVLAGRRFYDKEGLPAFPMGKIDQTRMWIVGERVRSTRPAGDLGPLNPFTAGVFVALMMAQIEVLRKKGHSYSEIINESVIESVDSLNPFMHARGVSFMVDNCSTTARLGSRKWAPRFDYILTQQALVAVDNKAPINQDLISNFLSDPIHGAIQVCAQLRPTVDISVPADADFVRPELRQSSN</sequence>
<feature type="domain" description="KARI C-terminal knotted" evidence="22">
    <location>
        <begin position="442"/>
        <end position="578"/>
    </location>
</feature>
<dbReference type="PROSITE" id="PS51851">
    <property type="entry name" value="KARI_C"/>
    <property type="match status" value="2"/>
</dbReference>
<comment type="pathway">
    <text evidence="3 17">Amino-acid biosynthesis; L-isoleucine biosynthesis; L-isoleucine from 2-oxobutanoate: step 2/4.</text>
</comment>
<feature type="binding site" evidence="20">
    <location>
        <position position="363"/>
    </location>
    <ligand>
        <name>substrate</name>
    </ligand>
</feature>
<dbReference type="FunFam" id="3.40.50.720:FF:000146">
    <property type="entry name" value="Ketol-acid reductoisomerase"/>
    <property type="match status" value="1"/>
</dbReference>
<dbReference type="GO" id="GO:0042803">
    <property type="term" value="F:protein homodimerization activity"/>
    <property type="evidence" value="ECO:0007669"/>
    <property type="project" value="UniProtKB-ARBA"/>
</dbReference>
<dbReference type="GO" id="GO:0009099">
    <property type="term" value="P:L-valine biosynthetic process"/>
    <property type="evidence" value="ECO:0007669"/>
    <property type="project" value="UniProtKB-UniRule"/>
</dbReference>
<evidence type="ECO:0000256" key="4">
    <source>
        <dbReference type="ARBA" id="ARBA00010318"/>
    </source>
</evidence>
<comment type="subcellular location">
    <subcellularLocation>
        <location evidence="1">Plastid</location>
        <location evidence="1">Chloroplast</location>
    </subcellularLocation>
</comment>
<feature type="domain" description="KARI C-terminal knotted" evidence="22">
    <location>
        <begin position="293"/>
        <end position="441"/>
    </location>
</feature>
<keyword evidence="24" id="KW-1185">Reference proteome</keyword>
<dbReference type="InterPro" id="IPR013023">
    <property type="entry name" value="KARI"/>
</dbReference>
<evidence type="ECO:0000256" key="10">
    <source>
        <dbReference type="ARBA" id="ARBA00022842"/>
    </source>
</evidence>
<keyword evidence="8" id="KW-0934">Plastid</keyword>
<dbReference type="OrthoDB" id="10255643at2759"/>
<evidence type="ECO:0000313" key="24">
    <source>
        <dbReference type="Proteomes" id="UP000541444"/>
    </source>
</evidence>
<dbReference type="InterPro" id="IPR008927">
    <property type="entry name" value="6-PGluconate_DH-like_C_sf"/>
</dbReference>
<feature type="binding site" evidence="19 20">
    <location>
        <position position="301"/>
    </location>
    <ligand>
        <name>Mg(2+)</name>
        <dbReference type="ChEBI" id="CHEBI:18420"/>
        <label>1</label>
    </ligand>
</feature>
<evidence type="ECO:0000256" key="6">
    <source>
        <dbReference type="ARBA" id="ARBA00022528"/>
    </source>
</evidence>
<reference evidence="23 24" key="1">
    <citation type="journal article" date="2020" name="IScience">
        <title>Genome Sequencing of the Endangered Kingdonia uniflora (Circaeasteraceae, Ranunculales) Reveals Potential Mechanisms of Evolutionary Specialization.</title>
        <authorList>
            <person name="Sun Y."/>
            <person name="Deng T."/>
            <person name="Zhang A."/>
            <person name="Moore M.J."/>
            <person name="Landis J.B."/>
            <person name="Lin N."/>
            <person name="Zhang H."/>
            <person name="Zhang X."/>
            <person name="Huang J."/>
            <person name="Zhang X."/>
            <person name="Sun H."/>
            <person name="Wang H."/>
        </authorList>
    </citation>
    <scope>NUCLEOTIDE SEQUENCE [LARGE SCALE GENOMIC DNA]</scope>
    <source>
        <strain evidence="23">TB1705</strain>
        <tissue evidence="23">Leaf</tissue>
    </source>
</reference>
<keyword evidence="9 17" id="KW-0479">Metal-binding</keyword>
<dbReference type="GO" id="GO:0070402">
    <property type="term" value="F:NADPH binding"/>
    <property type="evidence" value="ECO:0007669"/>
    <property type="project" value="UniProtKB-ARBA"/>
</dbReference>
<evidence type="ECO:0000256" key="18">
    <source>
        <dbReference type="PIRSR" id="PIRSR000118-1"/>
    </source>
</evidence>
<feature type="binding site" evidence="20">
    <location>
        <position position="504"/>
    </location>
    <ligand>
        <name>substrate</name>
    </ligand>
</feature>
<feature type="binding site" evidence="19 20">
    <location>
        <position position="305"/>
    </location>
    <ligand>
        <name>Mg(2+)</name>
        <dbReference type="ChEBI" id="CHEBI:18420"/>
        <label>1</label>
    </ligand>
</feature>
<evidence type="ECO:0000256" key="15">
    <source>
        <dbReference type="ARBA" id="ARBA00047612"/>
    </source>
</evidence>
<accession>A0A7J7P9H0</accession>
<evidence type="ECO:0000256" key="12">
    <source>
        <dbReference type="ARBA" id="ARBA00022946"/>
    </source>
</evidence>
<evidence type="ECO:0000256" key="13">
    <source>
        <dbReference type="ARBA" id="ARBA00023002"/>
    </source>
</evidence>
<evidence type="ECO:0000256" key="1">
    <source>
        <dbReference type="ARBA" id="ARBA00004229"/>
    </source>
</evidence>
<comment type="similarity">
    <text evidence="4 17 20">Belongs to the ketol-acid reductoisomerase family.</text>
</comment>
<evidence type="ECO:0000259" key="22">
    <source>
        <dbReference type="PROSITE" id="PS51851"/>
    </source>
</evidence>
<evidence type="ECO:0000256" key="20">
    <source>
        <dbReference type="PROSITE-ProRule" id="PRU01198"/>
    </source>
</evidence>
<evidence type="ECO:0000256" key="7">
    <source>
        <dbReference type="ARBA" id="ARBA00022605"/>
    </source>
</evidence>
<evidence type="ECO:0000256" key="2">
    <source>
        <dbReference type="ARBA" id="ARBA00004864"/>
    </source>
</evidence>
<dbReference type="GO" id="GO:0009507">
    <property type="term" value="C:chloroplast"/>
    <property type="evidence" value="ECO:0007669"/>
    <property type="project" value="UniProtKB-SubCell"/>
</dbReference>
<keyword evidence="14 17" id="KW-0100">Branched-chain amino acid biosynthesis</keyword>
<gene>
    <name evidence="23" type="ORF">GIB67_000175</name>
</gene>
<organism evidence="23 24">
    <name type="scientific">Kingdonia uniflora</name>
    <dbReference type="NCBI Taxonomy" id="39325"/>
    <lineage>
        <taxon>Eukaryota</taxon>
        <taxon>Viridiplantae</taxon>
        <taxon>Streptophyta</taxon>
        <taxon>Embryophyta</taxon>
        <taxon>Tracheophyta</taxon>
        <taxon>Spermatophyta</taxon>
        <taxon>Magnoliopsida</taxon>
        <taxon>Ranunculales</taxon>
        <taxon>Circaeasteraceae</taxon>
        <taxon>Kingdonia</taxon>
    </lineage>
</organism>
<feature type="binding site" evidence="19 20">
    <location>
        <position position="301"/>
    </location>
    <ligand>
        <name>Mg(2+)</name>
        <dbReference type="ChEBI" id="CHEBI:18420"/>
        <label>2</label>
    </ligand>
</feature>
<keyword evidence="11 17" id="KW-0521">NADP</keyword>
<dbReference type="UniPathway" id="UPA00047">
    <property type="reaction ID" value="UER00056"/>
</dbReference>